<proteinExistence type="predicted"/>
<dbReference type="InterPro" id="IPR036890">
    <property type="entry name" value="HATPase_C_sf"/>
</dbReference>
<dbReference type="EC" id="2.7.13.3" evidence="2"/>
<keyword evidence="10" id="KW-1185">Reference proteome</keyword>
<dbReference type="SUPFAM" id="SSF55781">
    <property type="entry name" value="GAF domain-like"/>
    <property type="match status" value="1"/>
</dbReference>
<sequence>MACSTLDPKISFFPKADGAILRSKQHVPPNSYPQTVGPIFDRDNVDRPIEPWSLEIKSTFYPDSQETHTVSVTPEKPPDFAERYLRAFLAENERLRLSVLWYYTRDILKEDEFLAGLQEKAQLAQESVGWEFVVIGILDVDVYIRLATVGLELGILPRGETLCAHTVTQPPGDVFLLPSLMEDWRFRECPYLENGGLYAYAGVPLRLKTESGHTVGLGSLCVASSKSEEPLTKAQHQALVRLADWVVSDLVQCTRARRQRERHRMSELLAKAQKETDQETTVEPVFDILKTIYPDAIIRLQPSRATHVEFEGCEPIPVSDLKGGLWEDVQYLDDFITNSNHLPTPSNKPVRIVAAPCESISGSSLLIVATQDFHLIFDDADAWFIQACADVISQTWRKSLLAEAMIAKEKFLRAFSHQLRTPIHGILGSVELLTEELKSRNLGEGTNSISTLGKLNAESEINSREPFTYLNIIKMAGRDLTSIINNLIALNKWSDIAMAERHYAMHTLHELETEIVNEINKVTMGDTRYKCSIFFAQNSSPGCGKFSIDLGVLRDTLLPLVINSIQHTPQGVVSITASIQSDRKQLVVDIEDTGRGIHPGDQRRIFEAYEKVDTHSSGAGLGLTLASKFASLIHGSIELVSSEVGRGSHFRATFREVEFDISSQLPQPLPVKFDSLPSQFFKQPTDSDSSSLGDRFASFLIRNGYTHSDSIEDSLVIVEVAFDPDQHRTFLSEIASEQVAICLVPTSEEKHFLQDEDNIIYINGPFLTSTFHSALERAQTYLKTNASKNHLQLDTLDNPIIMPVTIQKDPITNEYPDKHSPTITSNNLTANTTIPPPPEPNTPIALDLKMTTTMPTQPRTSPRPVTLIVDDNAVNLRVLETYCTKRGLPYLSALNGRQAIELFSQHQAQHSEDGDEASSIQLIFMDLQMPVCGGIEATQQIRALERRHKWRKSFLFVMTGQDSLADRNAAEEAGADEYFVKPVVIKQLDRVVKQYFPAFEKG</sequence>
<evidence type="ECO:0000313" key="9">
    <source>
        <dbReference type="EMBL" id="KAJ5370395.1"/>
    </source>
</evidence>
<dbReference type="InterPro" id="IPR011006">
    <property type="entry name" value="CheY-like_superfamily"/>
</dbReference>
<dbReference type="CDD" id="cd00082">
    <property type="entry name" value="HisKA"/>
    <property type="match status" value="1"/>
</dbReference>
<evidence type="ECO:0000256" key="4">
    <source>
        <dbReference type="ARBA" id="ARBA00022679"/>
    </source>
</evidence>
<dbReference type="RefSeq" id="XP_056554829.1">
    <property type="nucleotide sequence ID" value="XM_056699416.1"/>
</dbReference>
<dbReference type="AlphaFoldDB" id="A0A9W9S304"/>
<reference evidence="9" key="1">
    <citation type="submission" date="2022-11" db="EMBL/GenBank/DDBJ databases">
        <authorList>
            <person name="Petersen C."/>
        </authorList>
    </citation>
    <scope>NUCLEOTIDE SEQUENCE</scope>
    <source>
        <strain evidence="9">IBT 29864</strain>
    </source>
</reference>
<evidence type="ECO:0000256" key="3">
    <source>
        <dbReference type="ARBA" id="ARBA00022553"/>
    </source>
</evidence>
<evidence type="ECO:0000259" key="7">
    <source>
        <dbReference type="PROSITE" id="PS50109"/>
    </source>
</evidence>
<gene>
    <name evidence="9" type="ORF">N7496_006487</name>
</gene>
<dbReference type="PROSITE" id="PS50110">
    <property type="entry name" value="RESPONSE_REGULATORY"/>
    <property type="match status" value="1"/>
</dbReference>
<reference evidence="9" key="2">
    <citation type="journal article" date="2023" name="IMA Fungus">
        <title>Comparative genomic study of the Penicillium genus elucidates a diverse pangenome and 15 lateral gene transfer events.</title>
        <authorList>
            <person name="Petersen C."/>
            <person name="Sorensen T."/>
            <person name="Nielsen M.R."/>
            <person name="Sondergaard T.E."/>
            <person name="Sorensen J.L."/>
            <person name="Fitzpatrick D.A."/>
            <person name="Frisvad J.C."/>
            <person name="Nielsen K.L."/>
        </authorList>
    </citation>
    <scope>NUCLEOTIDE SEQUENCE</scope>
    <source>
        <strain evidence="9">IBT 29864</strain>
    </source>
</reference>
<keyword evidence="4" id="KW-0808">Transferase</keyword>
<dbReference type="PANTHER" id="PTHR43047:SF72">
    <property type="entry name" value="OSMOSENSING HISTIDINE PROTEIN KINASE SLN1"/>
    <property type="match status" value="1"/>
</dbReference>
<dbReference type="InterPro" id="IPR036097">
    <property type="entry name" value="HisK_dim/P_sf"/>
</dbReference>
<dbReference type="GO" id="GO:0009927">
    <property type="term" value="F:histidine phosphotransfer kinase activity"/>
    <property type="evidence" value="ECO:0007669"/>
    <property type="project" value="TreeGrafter"/>
</dbReference>
<dbReference type="Gene3D" id="3.30.565.10">
    <property type="entry name" value="Histidine kinase-like ATPase, C-terminal domain"/>
    <property type="match status" value="1"/>
</dbReference>
<dbReference type="GeneID" id="81438595"/>
<dbReference type="InterPro" id="IPR001789">
    <property type="entry name" value="Sig_transdc_resp-reg_receiver"/>
</dbReference>
<dbReference type="Pfam" id="PF00072">
    <property type="entry name" value="Response_reg"/>
    <property type="match status" value="1"/>
</dbReference>
<evidence type="ECO:0000259" key="8">
    <source>
        <dbReference type="PROSITE" id="PS50110"/>
    </source>
</evidence>
<dbReference type="SMART" id="SM00388">
    <property type="entry name" value="HisKA"/>
    <property type="match status" value="1"/>
</dbReference>
<keyword evidence="3 6" id="KW-0597">Phosphoprotein</keyword>
<dbReference type="SUPFAM" id="SSF47384">
    <property type="entry name" value="Homodimeric domain of signal transducing histidine kinase"/>
    <property type="match status" value="1"/>
</dbReference>
<dbReference type="InterPro" id="IPR003594">
    <property type="entry name" value="HATPase_dom"/>
</dbReference>
<dbReference type="Gene3D" id="3.30.450.40">
    <property type="match status" value="1"/>
</dbReference>
<dbReference type="GO" id="GO:0000155">
    <property type="term" value="F:phosphorelay sensor kinase activity"/>
    <property type="evidence" value="ECO:0007669"/>
    <property type="project" value="InterPro"/>
</dbReference>
<dbReference type="PANTHER" id="PTHR43047">
    <property type="entry name" value="TWO-COMPONENT HISTIDINE PROTEIN KINASE"/>
    <property type="match status" value="1"/>
</dbReference>
<protein>
    <recommendedName>
        <fullName evidence="2">histidine kinase</fullName>
        <ecNumber evidence="2">2.7.13.3</ecNumber>
    </recommendedName>
</protein>
<dbReference type="Gene3D" id="3.40.50.2300">
    <property type="match status" value="1"/>
</dbReference>
<dbReference type="InterPro" id="IPR004358">
    <property type="entry name" value="Sig_transdc_His_kin-like_C"/>
</dbReference>
<comment type="catalytic activity">
    <reaction evidence="1">
        <text>ATP + protein L-histidine = ADP + protein N-phospho-L-histidine.</text>
        <dbReference type="EC" id="2.7.13.3"/>
    </reaction>
</comment>
<dbReference type="OrthoDB" id="21225at2759"/>
<dbReference type="PRINTS" id="PR00344">
    <property type="entry name" value="BCTRLSENSOR"/>
</dbReference>
<dbReference type="InterPro" id="IPR029016">
    <property type="entry name" value="GAF-like_dom_sf"/>
</dbReference>
<dbReference type="InterPro" id="IPR005467">
    <property type="entry name" value="His_kinase_dom"/>
</dbReference>
<accession>A0A9W9S304</accession>
<organism evidence="9 10">
    <name type="scientific">Penicillium cataractarum</name>
    <dbReference type="NCBI Taxonomy" id="2100454"/>
    <lineage>
        <taxon>Eukaryota</taxon>
        <taxon>Fungi</taxon>
        <taxon>Dikarya</taxon>
        <taxon>Ascomycota</taxon>
        <taxon>Pezizomycotina</taxon>
        <taxon>Eurotiomycetes</taxon>
        <taxon>Eurotiomycetidae</taxon>
        <taxon>Eurotiales</taxon>
        <taxon>Aspergillaceae</taxon>
        <taxon>Penicillium</taxon>
    </lineage>
</organism>
<dbReference type="Proteomes" id="UP001147782">
    <property type="component" value="Unassembled WGS sequence"/>
</dbReference>
<dbReference type="SUPFAM" id="SSF55874">
    <property type="entry name" value="ATPase domain of HSP90 chaperone/DNA topoisomerase II/histidine kinase"/>
    <property type="match status" value="1"/>
</dbReference>
<feature type="domain" description="Response regulatory" evidence="8">
    <location>
        <begin position="865"/>
        <end position="996"/>
    </location>
</feature>
<dbReference type="Pfam" id="PF00512">
    <property type="entry name" value="HisKA"/>
    <property type="match status" value="1"/>
</dbReference>
<evidence type="ECO:0000256" key="2">
    <source>
        <dbReference type="ARBA" id="ARBA00012438"/>
    </source>
</evidence>
<dbReference type="CDD" id="cd17546">
    <property type="entry name" value="REC_hyHK_CKI1_RcsC-like"/>
    <property type="match status" value="1"/>
</dbReference>
<name>A0A9W9S304_9EURO</name>
<evidence type="ECO:0000256" key="1">
    <source>
        <dbReference type="ARBA" id="ARBA00000085"/>
    </source>
</evidence>
<dbReference type="EMBL" id="JAPZBS010000005">
    <property type="protein sequence ID" value="KAJ5370395.1"/>
    <property type="molecule type" value="Genomic_DNA"/>
</dbReference>
<feature type="domain" description="Histidine kinase" evidence="7">
    <location>
        <begin position="414"/>
        <end position="658"/>
    </location>
</feature>
<comment type="caution">
    <text evidence="9">The sequence shown here is derived from an EMBL/GenBank/DDBJ whole genome shotgun (WGS) entry which is preliminary data.</text>
</comment>
<feature type="modified residue" description="4-aspartylphosphate" evidence="6">
    <location>
        <position position="926"/>
    </location>
</feature>
<evidence type="ECO:0000313" key="10">
    <source>
        <dbReference type="Proteomes" id="UP001147782"/>
    </source>
</evidence>
<dbReference type="SUPFAM" id="SSF52172">
    <property type="entry name" value="CheY-like"/>
    <property type="match status" value="1"/>
</dbReference>
<evidence type="ECO:0000256" key="5">
    <source>
        <dbReference type="ARBA" id="ARBA00022777"/>
    </source>
</evidence>
<dbReference type="GO" id="GO:0005886">
    <property type="term" value="C:plasma membrane"/>
    <property type="evidence" value="ECO:0007669"/>
    <property type="project" value="TreeGrafter"/>
</dbReference>
<dbReference type="InterPro" id="IPR003661">
    <property type="entry name" value="HisK_dim/P_dom"/>
</dbReference>
<dbReference type="SMART" id="SM00448">
    <property type="entry name" value="REC"/>
    <property type="match status" value="1"/>
</dbReference>
<dbReference type="PROSITE" id="PS50109">
    <property type="entry name" value="HIS_KIN"/>
    <property type="match status" value="1"/>
</dbReference>
<keyword evidence="5" id="KW-0418">Kinase</keyword>
<dbReference type="Pfam" id="PF02518">
    <property type="entry name" value="HATPase_c"/>
    <property type="match status" value="1"/>
</dbReference>
<dbReference type="SMART" id="SM00387">
    <property type="entry name" value="HATPase_c"/>
    <property type="match status" value="1"/>
</dbReference>
<evidence type="ECO:0000256" key="6">
    <source>
        <dbReference type="PROSITE-ProRule" id="PRU00169"/>
    </source>
</evidence>
<dbReference type="Gene3D" id="1.10.287.130">
    <property type="match status" value="1"/>
</dbReference>